<accession>A0ABY7DK77</accession>
<dbReference type="InterPro" id="IPR001684">
    <property type="entry name" value="Ribosomal_bL27"/>
</dbReference>
<evidence type="ECO:0000313" key="2">
    <source>
        <dbReference type="EMBL" id="WAQ96745.1"/>
    </source>
</evidence>
<evidence type="ECO:0000313" key="3">
    <source>
        <dbReference type="Proteomes" id="UP001164746"/>
    </source>
</evidence>
<feature type="compositionally biased region" description="Basic residues" evidence="1">
    <location>
        <begin position="29"/>
        <end position="41"/>
    </location>
</feature>
<sequence>MHGRNVLPCVVCEVTRGKKTKSGGSTRNQKTKTAGKHRRPWKKDGEFVYKGDVIHTQYGLQYYPGENPYPDSPLYQRVKDGLNIYKNFYNIFPTPVHAKFKLVSETSN</sequence>
<gene>
    <name evidence="2" type="ORF">MAR_029435</name>
</gene>
<keyword evidence="3" id="KW-1185">Reference proteome</keyword>
<feature type="non-terminal residue" evidence="2">
    <location>
        <position position="1"/>
    </location>
</feature>
<name>A0ABY7DK77_MYAAR</name>
<reference evidence="2" key="1">
    <citation type="submission" date="2022-11" db="EMBL/GenBank/DDBJ databases">
        <title>Centuries of genome instability and evolution in soft-shell clam transmissible cancer (bioRxiv).</title>
        <authorList>
            <person name="Hart S.F.M."/>
            <person name="Yonemitsu M.A."/>
            <person name="Giersch R.M."/>
            <person name="Beal B.F."/>
            <person name="Arriagada G."/>
            <person name="Davis B.W."/>
            <person name="Ostrander E.A."/>
            <person name="Goff S.P."/>
            <person name="Metzger M.J."/>
        </authorList>
    </citation>
    <scope>NUCLEOTIDE SEQUENCE</scope>
    <source>
        <strain evidence="2">MELC-2E11</strain>
        <tissue evidence="2">Siphon/mantle</tissue>
    </source>
</reference>
<organism evidence="2 3">
    <name type="scientific">Mya arenaria</name>
    <name type="common">Soft-shell clam</name>
    <dbReference type="NCBI Taxonomy" id="6604"/>
    <lineage>
        <taxon>Eukaryota</taxon>
        <taxon>Metazoa</taxon>
        <taxon>Spiralia</taxon>
        <taxon>Lophotrochozoa</taxon>
        <taxon>Mollusca</taxon>
        <taxon>Bivalvia</taxon>
        <taxon>Autobranchia</taxon>
        <taxon>Heteroconchia</taxon>
        <taxon>Euheterodonta</taxon>
        <taxon>Imparidentia</taxon>
        <taxon>Neoheterodontei</taxon>
        <taxon>Myida</taxon>
        <taxon>Myoidea</taxon>
        <taxon>Myidae</taxon>
        <taxon>Mya</taxon>
    </lineage>
</organism>
<proteinExistence type="predicted"/>
<dbReference type="EMBL" id="CP111013">
    <property type="protein sequence ID" value="WAQ96745.1"/>
    <property type="molecule type" value="Genomic_DNA"/>
</dbReference>
<dbReference type="Pfam" id="PF01016">
    <property type="entry name" value="Ribosomal_L27"/>
    <property type="match status" value="1"/>
</dbReference>
<dbReference type="Proteomes" id="UP001164746">
    <property type="component" value="Chromosome 2"/>
</dbReference>
<feature type="region of interest" description="Disordered" evidence="1">
    <location>
        <begin position="18"/>
        <end position="41"/>
    </location>
</feature>
<dbReference type="Gene3D" id="2.40.50.100">
    <property type="match status" value="1"/>
</dbReference>
<dbReference type="SUPFAM" id="SSF110324">
    <property type="entry name" value="Ribosomal L27 protein-like"/>
    <property type="match status" value="1"/>
</dbReference>
<protein>
    <submittedName>
        <fullName evidence="2">Uncharacterized protein</fullName>
    </submittedName>
</protein>
<evidence type="ECO:0000256" key="1">
    <source>
        <dbReference type="SAM" id="MobiDB-lite"/>
    </source>
</evidence>